<name>A0A418W4D9_9PROT</name>
<comment type="caution">
    <text evidence="1">The sequence shown here is derived from an EMBL/GenBank/DDBJ whole genome shotgun (WGS) entry which is preliminary data.</text>
</comment>
<dbReference type="InterPro" id="IPR019289">
    <property type="entry name" value="Phage_tail_E/E"/>
</dbReference>
<sequence length="100" mass="10847">MSTDHLPDELVIELRKPIEVGLEVYMEIRLREPTAGEVEKAQKALIGPNASPTMSDIVMVSLVSGLPKPVVERIPYSDFEKAVRYLMGFTGGGLTTGATS</sequence>
<protein>
    <submittedName>
        <fullName evidence="1">Phage tail assembly protein</fullName>
    </submittedName>
</protein>
<dbReference type="OrthoDB" id="7309703at2"/>
<dbReference type="AlphaFoldDB" id="A0A418W4D9"/>
<evidence type="ECO:0000313" key="2">
    <source>
        <dbReference type="Proteomes" id="UP000283458"/>
    </source>
</evidence>
<dbReference type="Pfam" id="PF10109">
    <property type="entry name" value="Phage_TAC_7"/>
    <property type="match status" value="1"/>
</dbReference>
<dbReference type="EMBL" id="QYUL01000001">
    <property type="protein sequence ID" value="RJF84807.1"/>
    <property type="molecule type" value="Genomic_DNA"/>
</dbReference>
<keyword evidence="2" id="KW-1185">Reference proteome</keyword>
<gene>
    <name evidence="1" type="ORF">D3877_10010</name>
</gene>
<reference evidence="1 2" key="1">
    <citation type="submission" date="2018-09" db="EMBL/GenBank/DDBJ databases">
        <authorList>
            <person name="Zhu H."/>
        </authorList>
    </citation>
    <scope>NUCLEOTIDE SEQUENCE [LARGE SCALE GENOMIC DNA]</scope>
    <source>
        <strain evidence="1 2">K2W22B-5</strain>
    </source>
</reference>
<proteinExistence type="predicted"/>
<dbReference type="RefSeq" id="WP_119830444.1">
    <property type="nucleotide sequence ID" value="NZ_QYUL01000001.1"/>
</dbReference>
<organism evidence="1 2">
    <name type="scientific">Azospirillum cavernae</name>
    <dbReference type="NCBI Taxonomy" id="2320860"/>
    <lineage>
        <taxon>Bacteria</taxon>
        <taxon>Pseudomonadati</taxon>
        <taxon>Pseudomonadota</taxon>
        <taxon>Alphaproteobacteria</taxon>
        <taxon>Rhodospirillales</taxon>
        <taxon>Azospirillaceae</taxon>
        <taxon>Azospirillum</taxon>
    </lineage>
</organism>
<dbReference type="Proteomes" id="UP000283458">
    <property type="component" value="Unassembled WGS sequence"/>
</dbReference>
<accession>A0A418W4D9</accession>
<evidence type="ECO:0000313" key="1">
    <source>
        <dbReference type="EMBL" id="RJF84807.1"/>
    </source>
</evidence>